<proteinExistence type="predicted"/>
<accession>S3YVW2</accession>
<reference evidence="1 2" key="1">
    <citation type="submission" date="2013-05" db="EMBL/GenBank/DDBJ databases">
        <title>The Genome Sequence of Bacteroides stercoris CC31F.</title>
        <authorList>
            <consortium name="The Broad Institute Genomics Platform"/>
            <person name="Earl A."/>
            <person name="Ward D."/>
            <person name="Feldgarden M."/>
            <person name="Gevers D."/>
            <person name="Oliphant K."/>
            <person name="Allen-Vercoe E."/>
            <person name="Walker B."/>
            <person name="Young S."/>
            <person name="Zeng Q."/>
            <person name="Gargeya S."/>
            <person name="Fitzgerald M."/>
            <person name="Haas B."/>
            <person name="Abouelleil A."/>
            <person name="Allen A.W."/>
            <person name="Alvarado L."/>
            <person name="Arachchi H.M."/>
            <person name="Berlin A.M."/>
            <person name="Chapman S.B."/>
            <person name="Gainer-Dewar J."/>
            <person name="Goldberg J."/>
            <person name="Griggs A."/>
            <person name="Gujja S."/>
            <person name="Hansen M."/>
            <person name="Howarth C."/>
            <person name="Imamovic A."/>
            <person name="Ireland A."/>
            <person name="Larimer J."/>
            <person name="McCowan C."/>
            <person name="Murphy C."/>
            <person name="Pearson M."/>
            <person name="Poon T.W."/>
            <person name="Priest M."/>
            <person name="Roberts A."/>
            <person name="Saif S."/>
            <person name="Shea T."/>
            <person name="Sisk P."/>
            <person name="Sykes S."/>
            <person name="Wortman J."/>
            <person name="Nusbaum C."/>
            <person name="Birren B."/>
        </authorList>
    </citation>
    <scope>NUCLEOTIDE SEQUENCE [LARGE SCALE GENOMIC DNA]</scope>
    <source>
        <strain evidence="1 2">CC31F</strain>
    </source>
</reference>
<evidence type="ECO:0000313" key="2">
    <source>
        <dbReference type="Proteomes" id="UP000014614"/>
    </source>
</evidence>
<dbReference type="AlphaFoldDB" id="S3YVW2"/>
<protein>
    <submittedName>
        <fullName evidence="1">Uncharacterized protein</fullName>
    </submittedName>
</protein>
<dbReference type="HOGENOM" id="CLU_3363325_0_0_10"/>
<evidence type="ECO:0000313" key="1">
    <source>
        <dbReference type="EMBL" id="EPH21758.1"/>
    </source>
</evidence>
<sequence length="35" mass="4107">MKVAKVCGCLHYDKFSGTDYMVPVYENRKFHVIRA</sequence>
<dbReference type="PATRIC" id="fig|1073351.3.peg.390"/>
<name>S3YVW2_BACSE</name>
<dbReference type="Proteomes" id="UP000014614">
    <property type="component" value="Unassembled WGS sequence"/>
</dbReference>
<comment type="caution">
    <text evidence="1">The sequence shown here is derived from an EMBL/GenBank/DDBJ whole genome shotgun (WGS) entry which is preliminary data.</text>
</comment>
<dbReference type="EMBL" id="ATFP01000006">
    <property type="protein sequence ID" value="EPH21758.1"/>
    <property type="molecule type" value="Genomic_DNA"/>
</dbReference>
<organism evidence="1 2">
    <name type="scientific">Bacteroides stercoris CC31F</name>
    <dbReference type="NCBI Taxonomy" id="1073351"/>
    <lineage>
        <taxon>Bacteria</taxon>
        <taxon>Pseudomonadati</taxon>
        <taxon>Bacteroidota</taxon>
        <taxon>Bacteroidia</taxon>
        <taxon>Bacteroidales</taxon>
        <taxon>Bacteroidaceae</taxon>
        <taxon>Bacteroides</taxon>
    </lineage>
</organism>
<gene>
    <name evidence="1" type="ORF">HMPREF1181_00401</name>
</gene>